<proteinExistence type="predicted"/>
<evidence type="ECO:0000313" key="2">
    <source>
        <dbReference type="Proteomes" id="UP000317122"/>
    </source>
</evidence>
<dbReference type="Pfam" id="PF01663">
    <property type="entry name" value="Phosphodiest"/>
    <property type="match status" value="1"/>
</dbReference>
<protein>
    <submittedName>
        <fullName evidence="1">Putative AlkP superfamily pyrophosphatase or phosphodiesterase</fullName>
    </submittedName>
</protein>
<dbReference type="CDD" id="cd16018">
    <property type="entry name" value="Enpp"/>
    <property type="match status" value="1"/>
</dbReference>
<accession>A0A562NMZ4</accession>
<gene>
    <name evidence="1" type="ORF">IQ26_04126</name>
</gene>
<organism evidence="1 2">
    <name type="scientific">Mesorhizobium tianshanense</name>
    <dbReference type="NCBI Taxonomy" id="39844"/>
    <lineage>
        <taxon>Bacteria</taxon>
        <taxon>Pseudomonadati</taxon>
        <taxon>Pseudomonadota</taxon>
        <taxon>Alphaproteobacteria</taxon>
        <taxon>Hyphomicrobiales</taxon>
        <taxon>Phyllobacteriaceae</taxon>
        <taxon>Mesorhizobium</taxon>
    </lineage>
</organism>
<dbReference type="InterPro" id="IPR017850">
    <property type="entry name" value="Alkaline_phosphatase_core_sf"/>
</dbReference>
<evidence type="ECO:0000313" key="1">
    <source>
        <dbReference type="EMBL" id="TWI33126.1"/>
    </source>
</evidence>
<sequence length="487" mass="53390">MLKSNPKVVLVVFDGLRPDAINEGDTPNIYRFLGEGRWFRNARSVFPSLTRVASASIATGAYPRQHGIVGNTFHHPTFEPHRPFDSGILEDVVRMENEGERLVSVPTFSELVAMAGKRMAIVHGGGIGSTVTLAPKARDNGHWVYSAHGRNGSLTPEVVAEMERKFGPAPDRSLPLFAVIDRVAGVATEHVLPEVRPDVALFWFPEPDTSSHYIGISAPETLSVLKRCDAHFGRILDTLDRLKIADETTVILLSDHGHISVPKQIDLFDVLAKANFPTALEANDESCLLGIRGRYGGLRLVHRDNRVRSEVVRWLQNQPFVDHLFTADRNGVEGEVPGTFSLKLVGLDHYRSPDIAFVLKSFLEPDSSNRNGWGYSAGEVPVYGGTHGGLHPNELNIVLAVREGRRRDGRDISTPAGLIDVAPTVLDCLGISAAPSMLGSSLLGEFDREASDGNRTRDFVVGTKSFEQSVRIWEEGGRVYIKDGIAQ</sequence>
<dbReference type="GO" id="GO:0016787">
    <property type="term" value="F:hydrolase activity"/>
    <property type="evidence" value="ECO:0007669"/>
    <property type="project" value="UniProtKB-ARBA"/>
</dbReference>
<dbReference type="EMBL" id="VLKT01000026">
    <property type="protein sequence ID" value="TWI33126.1"/>
    <property type="molecule type" value="Genomic_DNA"/>
</dbReference>
<name>A0A562NMZ4_9HYPH</name>
<reference evidence="1 2" key="1">
    <citation type="journal article" date="2015" name="Stand. Genomic Sci.">
        <title>Genomic Encyclopedia of Bacterial and Archaeal Type Strains, Phase III: the genomes of soil and plant-associated and newly described type strains.</title>
        <authorList>
            <person name="Whitman W.B."/>
            <person name="Woyke T."/>
            <person name="Klenk H.P."/>
            <person name="Zhou Y."/>
            <person name="Lilburn T.G."/>
            <person name="Beck B.J."/>
            <person name="De Vos P."/>
            <person name="Vandamme P."/>
            <person name="Eisen J.A."/>
            <person name="Garrity G."/>
            <person name="Hugenholtz P."/>
            <person name="Kyrpides N.C."/>
        </authorList>
    </citation>
    <scope>NUCLEOTIDE SEQUENCE [LARGE SCALE GENOMIC DNA]</scope>
    <source>
        <strain evidence="1 2">CGMCC 1.2546</strain>
    </source>
</reference>
<dbReference type="PANTHER" id="PTHR10151">
    <property type="entry name" value="ECTONUCLEOTIDE PYROPHOSPHATASE/PHOSPHODIESTERASE"/>
    <property type="match status" value="1"/>
</dbReference>
<keyword evidence="2" id="KW-1185">Reference proteome</keyword>
<dbReference type="InterPro" id="IPR002591">
    <property type="entry name" value="Phosphodiest/P_Trfase"/>
</dbReference>
<dbReference type="OrthoDB" id="9779418at2"/>
<dbReference type="PANTHER" id="PTHR10151:SF120">
    <property type="entry name" value="BIS(5'-ADENOSYL)-TRIPHOSPHATASE"/>
    <property type="match status" value="1"/>
</dbReference>
<dbReference type="SUPFAM" id="SSF53649">
    <property type="entry name" value="Alkaline phosphatase-like"/>
    <property type="match status" value="1"/>
</dbReference>
<dbReference type="Proteomes" id="UP000317122">
    <property type="component" value="Unassembled WGS sequence"/>
</dbReference>
<dbReference type="AlphaFoldDB" id="A0A562NMZ4"/>
<dbReference type="Gene3D" id="3.40.720.10">
    <property type="entry name" value="Alkaline Phosphatase, subunit A"/>
    <property type="match status" value="2"/>
</dbReference>
<dbReference type="RefSeq" id="WP_145720191.1">
    <property type="nucleotide sequence ID" value="NZ_BSPF01000004.1"/>
</dbReference>
<comment type="caution">
    <text evidence="1">The sequence shown here is derived from an EMBL/GenBank/DDBJ whole genome shotgun (WGS) entry which is preliminary data.</text>
</comment>